<accession>A0A2G2ZNE7</accession>
<dbReference type="Gene3D" id="1.10.132.30">
    <property type="match status" value="1"/>
</dbReference>
<dbReference type="InterPro" id="IPR007081">
    <property type="entry name" value="RNA_pol_Rpb1_5"/>
</dbReference>
<feature type="domain" description="RNA polymerase Rpb1" evidence="9">
    <location>
        <begin position="177"/>
        <end position="265"/>
    </location>
</feature>
<dbReference type="InterPro" id="IPR045867">
    <property type="entry name" value="DNA-dir_RpoC_beta_prime"/>
</dbReference>
<evidence type="ECO:0000259" key="11">
    <source>
        <dbReference type="Pfam" id="PF05000"/>
    </source>
</evidence>
<keyword evidence="4" id="KW-0548">Nucleotidyltransferase</keyword>
<feature type="domain" description="RNA polymerase Rpb1" evidence="10">
    <location>
        <begin position="94"/>
        <end position="277"/>
    </location>
</feature>
<dbReference type="AlphaFoldDB" id="A0A2G2ZNE7"/>
<dbReference type="Proteomes" id="UP000222542">
    <property type="component" value="Unassembled WGS sequence"/>
</dbReference>
<dbReference type="Gene3D" id="6.10.250.2940">
    <property type="match status" value="1"/>
</dbReference>
<reference evidence="12 13" key="2">
    <citation type="journal article" date="2017" name="Genome Biol.">
        <title>New reference genome sequences of hot pepper reveal the massive evolution of plant disease-resistance genes by retroduplication.</title>
        <authorList>
            <person name="Kim S."/>
            <person name="Park J."/>
            <person name="Yeom S.I."/>
            <person name="Kim Y.M."/>
            <person name="Seo E."/>
            <person name="Kim K.T."/>
            <person name="Kim M.S."/>
            <person name="Lee J.M."/>
            <person name="Cheong K."/>
            <person name="Shin H.S."/>
            <person name="Kim S.B."/>
            <person name="Han K."/>
            <person name="Lee J."/>
            <person name="Park M."/>
            <person name="Lee H.A."/>
            <person name="Lee H.Y."/>
            <person name="Lee Y."/>
            <person name="Oh S."/>
            <person name="Lee J.H."/>
            <person name="Choi E."/>
            <person name="Choi E."/>
            <person name="Lee S.E."/>
            <person name="Jeon J."/>
            <person name="Kim H."/>
            <person name="Choi G."/>
            <person name="Song H."/>
            <person name="Lee J."/>
            <person name="Lee S.C."/>
            <person name="Kwon J.K."/>
            <person name="Lee H.Y."/>
            <person name="Koo N."/>
            <person name="Hong Y."/>
            <person name="Kim R.W."/>
            <person name="Kang W.H."/>
            <person name="Huh J.H."/>
            <person name="Kang B.C."/>
            <person name="Yang T.J."/>
            <person name="Lee Y.H."/>
            <person name="Bennetzen J.L."/>
            <person name="Choi D."/>
        </authorList>
    </citation>
    <scope>NUCLEOTIDE SEQUENCE [LARGE SCALE GENOMIC DNA]</scope>
    <source>
        <strain evidence="13">cv. CM334</strain>
    </source>
</reference>
<dbReference type="GO" id="GO:0000428">
    <property type="term" value="C:DNA-directed RNA polymerase complex"/>
    <property type="evidence" value="ECO:0007669"/>
    <property type="project" value="UniProtKB-KW"/>
</dbReference>
<dbReference type="PANTHER" id="PTHR19376">
    <property type="entry name" value="DNA-DIRECTED RNA POLYMERASE"/>
    <property type="match status" value="1"/>
</dbReference>
<feature type="region of interest" description="Disordered" evidence="8">
    <location>
        <begin position="1"/>
        <end position="22"/>
    </location>
</feature>
<proteinExistence type="predicted"/>
<keyword evidence="5" id="KW-0479">Metal-binding</keyword>
<comment type="caution">
    <text evidence="12">The sequence shown here is derived from an EMBL/GenBank/DDBJ whole genome shotgun (WGS) entry which is preliminary data.</text>
</comment>
<evidence type="ECO:0000256" key="7">
    <source>
        <dbReference type="ARBA" id="ARBA00023163"/>
    </source>
</evidence>
<feature type="domain" description="RNA polymerase Rpb1" evidence="11">
    <location>
        <begin position="8"/>
        <end position="87"/>
    </location>
</feature>
<evidence type="ECO:0000256" key="5">
    <source>
        <dbReference type="ARBA" id="ARBA00022723"/>
    </source>
</evidence>
<keyword evidence="13" id="KW-1185">Reference proteome</keyword>
<keyword evidence="2" id="KW-0240">DNA-directed RNA polymerase</keyword>
<reference evidence="12 13" key="1">
    <citation type="journal article" date="2014" name="Nat. Genet.">
        <title>Genome sequence of the hot pepper provides insights into the evolution of pungency in Capsicum species.</title>
        <authorList>
            <person name="Kim S."/>
            <person name="Park M."/>
            <person name="Yeom S.I."/>
            <person name="Kim Y.M."/>
            <person name="Lee J.M."/>
            <person name="Lee H.A."/>
            <person name="Seo E."/>
            <person name="Choi J."/>
            <person name="Cheong K."/>
            <person name="Kim K.T."/>
            <person name="Jung K."/>
            <person name="Lee G.W."/>
            <person name="Oh S.K."/>
            <person name="Bae C."/>
            <person name="Kim S.B."/>
            <person name="Lee H.Y."/>
            <person name="Kim S.Y."/>
            <person name="Kim M.S."/>
            <person name="Kang B.C."/>
            <person name="Jo Y.D."/>
            <person name="Yang H.B."/>
            <person name="Jeong H.J."/>
            <person name="Kang W.H."/>
            <person name="Kwon J.K."/>
            <person name="Shin C."/>
            <person name="Lim J.Y."/>
            <person name="Park J.H."/>
            <person name="Huh J.H."/>
            <person name="Kim J.S."/>
            <person name="Kim B.D."/>
            <person name="Cohen O."/>
            <person name="Paran I."/>
            <person name="Suh M.C."/>
            <person name="Lee S.B."/>
            <person name="Kim Y.K."/>
            <person name="Shin Y."/>
            <person name="Noh S.J."/>
            <person name="Park J."/>
            <person name="Seo Y.S."/>
            <person name="Kwon S.Y."/>
            <person name="Kim H.A."/>
            <person name="Park J.M."/>
            <person name="Kim H.J."/>
            <person name="Choi S.B."/>
            <person name="Bosland P.W."/>
            <person name="Reeves G."/>
            <person name="Jo S.H."/>
            <person name="Lee B.W."/>
            <person name="Cho H.T."/>
            <person name="Choi H.S."/>
            <person name="Lee M.S."/>
            <person name="Yu Y."/>
            <person name="Do Choi Y."/>
            <person name="Park B.S."/>
            <person name="van Deynze A."/>
            <person name="Ashrafi H."/>
            <person name="Hill T."/>
            <person name="Kim W.T."/>
            <person name="Pai H.S."/>
            <person name="Ahn H.K."/>
            <person name="Yeam I."/>
            <person name="Giovannoni J.J."/>
            <person name="Rose J.K."/>
            <person name="Sorensen I."/>
            <person name="Lee S.J."/>
            <person name="Kim R.W."/>
            <person name="Choi I.Y."/>
            <person name="Choi B.S."/>
            <person name="Lim J.S."/>
            <person name="Lee Y.H."/>
            <person name="Choi D."/>
        </authorList>
    </citation>
    <scope>NUCLEOTIDE SEQUENCE [LARGE SCALE GENOMIC DNA]</scope>
    <source>
        <strain evidence="13">cv. CM334</strain>
    </source>
</reference>
<dbReference type="PANTHER" id="PTHR19376:SF37">
    <property type="entry name" value="DNA-DIRECTED RNA POLYMERASE II SUBUNIT RPB1"/>
    <property type="match status" value="1"/>
</dbReference>
<evidence type="ECO:0000313" key="12">
    <source>
        <dbReference type="EMBL" id="PHT83471.1"/>
    </source>
</evidence>
<dbReference type="EMBL" id="AYRZ02000004">
    <property type="protein sequence ID" value="PHT83471.1"/>
    <property type="molecule type" value="Genomic_DNA"/>
</dbReference>
<dbReference type="GO" id="GO:0046872">
    <property type="term" value="F:metal ion binding"/>
    <property type="evidence" value="ECO:0007669"/>
    <property type="project" value="UniProtKB-KW"/>
</dbReference>
<dbReference type="InterPro" id="IPR038120">
    <property type="entry name" value="Rpb1_funnel_sf"/>
</dbReference>
<evidence type="ECO:0000313" key="13">
    <source>
        <dbReference type="Proteomes" id="UP000222542"/>
    </source>
</evidence>
<evidence type="ECO:0000256" key="1">
    <source>
        <dbReference type="ARBA" id="ARBA00012418"/>
    </source>
</evidence>
<dbReference type="Pfam" id="PF04992">
    <property type="entry name" value="RNA_pol_Rpb1_6"/>
    <property type="match status" value="1"/>
</dbReference>
<keyword evidence="7" id="KW-0804">Transcription</keyword>
<keyword evidence="3" id="KW-0808">Transferase</keyword>
<dbReference type="SMR" id="A0A2G2ZNE7"/>
<dbReference type="InterPro" id="IPR007075">
    <property type="entry name" value="RNA_pol_Rpb1_6"/>
</dbReference>
<dbReference type="GO" id="GO:0003899">
    <property type="term" value="F:DNA-directed RNA polymerase activity"/>
    <property type="evidence" value="ECO:0007669"/>
    <property type="project" value="UniProtKB-EC"/>
</dbReference>
<evidence type="ECO:0000256" key="4">
    <source>
        <dbReference type="ARBA" id="ARBA00022695"/>
    </source>
</evidence>
<evidence type="ECO:0000256" key="2">
    <source>
        <dbReference type="ARBA" id="ARBA00022478"/>
    </source>
</evidence>
<dbReference type="STRING" id="4072.A0A2G2ZNE7"/>
<dbReference type="EC" id="2.7.7.6" evidence="1"/>
<evidence type="ECO:0000259" key="9">
    <source>
        <dbReference type="Pfam" id="PF04992"/>
    </source>
</evidence>
<dbReference type="Pfam" id="PF04998">
    <property type="entry name" value="RNA_pol_Rpb1_5"/>
    <property type="match status" value="1"/>
</dbReference>
<feature type="compositionally biased region" description="Basic and acidic residues" evidence="8">
    <location>
        <begin position="1"/>
        <end position="11"/>
    </location>
</feature>
<dbReference type="Pfam" id="PF05000">
    <property type="entry name" value="RNA_pol_Rpb1_4"/>
    <property type="match status" value="1"/>
</dbReference>
<sequence length="278" mass="31371">MMESFEKRVNQARDGAGSSVEKSLSENNNLKAMVIVGSKGSFINISQMTTCVGQQNVEGKCISFGFIDRTLPHFTKDDYGPESHGFVENSYLRGLTPQEFFFYAMGGREGLIDTVVKNSKTGYIHRMLVKSIEDIMVKYDGTVRNSLGDVIQFLYGEDGMDSIWIETWKLDSLKTKKSTFDAIFSEALRIHPMEIIEVVDKLQERLKVVPGDDYLRMAAQKNATLFFNILLRSALASKKVLKEYRLSRKAFEWVVGEIESCFLQSLMAPGEMIGCVFA</sequence>
<organism evidence="12 13">
    <name type="scientific">Capsicum annuum</name>
    <name type="common">Capsicum pepper</name>
    <dbReference type="NCBI Taxonomy" id="4072"/>
    <lineage>
        <taxon>Eukaryota</taxon>
        <taxon>Viridiplantae</taxon>
        <taxon>Streptophyta</taxon>
        <taxon>Embryophyta</taxon>
        <taxon>Tracheophyta</taxon>
        <taxon>Spermatophyta</taxon>
        <taxon>Magnoliopsida</taxon>
        <taxon>eudicotyledons</taxon>
        <taxon>Gunneridae</taxon>
        <taxon>Pentapetalae</taxon>
        <taxon>asterids</taxon>
        <taxon>lamiids</taxon>
        <taxon>Solanales</taxon>
        <taxon>Solanaceae</taxon>
        <taxon>Solanoideae</taxon>
        <taxon>Capsiceae</taxon>
        <taxon>Capsicum</taxon>
    </lineage>
</organism>
<name>A0A2G2ZNE7_CAPAN</name>
<dbReference type="GO" id="GO:0006351">
    <property type="term" value="P:DNA-templated transcription"/>
    <property type="evidence" value="ECO:0007669"/>
    <property type="project" value="InterPro"/>
</dbReference>
<evidence type="ECO:0000256" key="8">
    <source>
        <dbReference type="SAM" id="MobiDB-lite"/>
    </source>
</evidence>
<dbReference type="OMA" id="ETERYVC"/>
<evidence type="ECO:0000256" key="3">
    <source>
        <dbReference type="ARBA" id="ARBA00022679"/>
    </source>
</evidence>
<gene>
    <name evidence="12" type="ORF">T459_11914</name>
</gene>
<dbReference type="Gene3D" id="6.20.50.80">
    <property type="match status" value="1"/>
</dbReference>
<keyword evidence="6" id="KW-0862">Zinc</keyword>
<dbReference type="GO" id="GO:0003677">
    <property type="term" value="F:DNA binding"/>
    <property type="evidence" value="ECO:0007669"/>
    <property type="project" value="InterPro"/>
</dbReference>
<dbReference type="SUPFAM" id="SSF64484">
    <property type="entry name" value="beta and beta-prime subunits of DNA dependent RNA-polymerase"/>
    <property type="match status" value="1"/>
</dbReference>
<evidence type="ECO:0000259" key="10">
    <source>
        <dbReference type="Pfam" id="PF04998"/>
    </source>
</evidence>
<evidence type="ECO:0000256" key="6">
    <source>
        <dbReference type="ARBA" id="ARBA00022833"/>
    </source>
</evidence>
<dbReference type="Gramene" id="PHT83471">
    <property type="protein sequence ID" value="PHT83471"/>
    <property type="gene ID" value="T459_11914"/>
</dbReference>
<dbReference type="InterPro" id="IPR007083">
    <property type="entry name" value="RNA_pol_Rpb1_4"/>
</dbReference>
<protein>
    <recommendedName>
        <fullName evidence="1">DNA-directed RNA polymerase</fullName>
        <ecNumber evidence="1">2.7.7.6</ecNumber>
    </recommendedName>
</protein>